<evidence type="ECO:0000313" key="4">
    <source>
        <dbReference type="Proteomes" id="UP000654370"/>
    </source>
</evidence>
<dbReference type="Pfam" id="PF07065">
    <property type="entry name" value="D123"/>
    <property type="match status" value="1"/>
</dbReference>
<evidence type="ECO:0000313" key="3">
    <source>
        <dbReference type="EMBL" id="KAG2176450.1"/>
    </source>
</evidence>
<evidence type="ECO:0000256" key="2">
    <source>
        <dbReference type="SAM" id="MobiDB-lite"/>
    </source>
</evidence>
<reference evidence="3" key="1">
    <citation type="submission" date="2020-12" db="EMBL/GenBank/DDBJ databases">
        <title>Metabolic potential, ecology and presence of endohyphal bacteria is reflected in genomic diversity of Mucoromycotina.</title>
        <authorList>
            <person name="Muszewska A."/>
            <person name="Okrasinska A."/>
            <person name="Steczkiewicz K."/>
            <person name="Drgas O."/>
            <person name="Orlowska M."/>
            <person name="Perlinska-Lenart U."/>
            <person name="Aleksandrzak-Piekarczyk T."/>
            <person name="Szatraj K."/>
            <person name="Zielenkiewicz U."/>
            <person name="Pilsyk S."/>
            <person name="Malc E."/>
            <person name="Mieczkowski P."/>
            <person name="Kruszewska J.S."/>
            <person name="Biernat P."/>
            <person name="Pawlowska J."/>
        </authorList>
    </citation>
    <scope>NUCLEOTIDE SEQUENCE</scope>
    <source>
        <strain evidence="3">WA0000067209</strain>
    </source>
</reference>
<comment type="similarity">
    <text evidence="1">Belongs to the CDC123 family.</text>
</comment>
<dbReference type="PANTHER" id="PTHR15323">
    <property type="entry name" value="D123 PROTEIN"/>
    <property type="match status" value="1"/>
</dbReference>
<evidence type="ECO:0008006" key="5">
    <source>
        <dbReference type="Google" id="ProtNLM"/>
    </source>
</evidence>
<protein>
    <recommendedName>
        <fullName evidence="5">Cell division cycle protein 123</fullName>
    </recommendedName>
</protein>
<proteinExistence type="inferred from homology"/>
<dbReference type="PANTHER" id="PTHR15323:SF6">
    <property type="entry name" value="CELL DIVISION CYCLE PROTEIN 123 HOMOLOG"/>
    <property type="match status" value="1"/>
</dbReference>
<sequence length="364" mass="42108">MPISTTSEQTEEPQIIEPVEVTRQEISRCRFSAWYSQFRDVTFKSRIIPLSQEFIDYLNADSIFLPSEGHAQAARFIEQDDDEEVMIEDMDTDGNETDNNAPSFPELEDAIRDAVVEYEGAVFPKFNWSSPRDAAWITATQSLKSTTPFDIYLLLKSSDFINHDLNHAYEECNDDKQPEQSFELVLRKWYNIHPSMEFRCFVRNQEIIGISQRDINYYEFLAEMKEELETAIHEFFEDSIRNQFASDNYVFDVYILQNRQTVKLVDFNPFCPTTDGLLYEWAELYSLSPDDNNAEMRVITSQVEANMRARCAPSFSSNMVPKDVVDLSSGQTIAQFAESFHRAMAGQAQEDDTSEEEEDEVIAQ</sequence>
<keyword evidence="4" id="KW-1185">Reference proteome</keyword>
<evidence type="ECO:0000256" key="1">
    <source>
        <dbReference type="ARBA" id="ARBA00011047"/>
    </source>
</evidence>
<dbReference type="Proteomes" id="UP000654370">
    <property type="component" value="Unassembled WGS sequence"/>
</dbReference>
<dbReference type="GO" id="GO:0005737">
    <property type="term" value="C:cytoplasm"/>
    <property type="evidence" value="ECO:0007669"/>
    <property type="project" value="TreeGrafter"/>
</dbReference>
<dbReference type="OrthoDB" id="360540at2759"/>
<comment type="caution">
    <text evidence="3">The sequence shown here is derived from an EMBL/GenBank/DDBJ whole genome shotgun (WGS) entry which is preliminary data.</text>
</comment>
<dbReference type="InterPro" id="IPR009772">
    <property type="entry name" value="CDC123"/>
</dbReference>
<name>A0A8H7UB66_MORIS</name>
<feature type="non-terminal residue" evidence="3">
    <location>
        <position position="1"/>
    </location>
</feature>
<feature type="region of interest" description="Disordered" evidence="2">
    <location>
        <begin position="343"/>
        <end position="364"/>
    </location>
</feature>
<gene>
    <name evidence="3" type="ORF">INT43_005690</name>
</gene>
<organism evidence="3 4">
    <name type="scientific">Mortierella isabellina</name>
    <name type="common">Filamentous fungus</name>
    <name type="synonym">Umbelopsis isabellina</name>
    <dbReference type="NCBI Taxonomy" id="91625"/>
    <lineage>
        <taxon>Eukaryota</taxon>
        <taxon>Fungi</taxon>
        <taxon>Fungi incertae sedis</taxon>
        <taxon>Mucoromycota</taxon>
        <taxon>Mucoromycotina</taxon>
        <taxon>Umbelopsidomycetes</taxon>
        <taxon>Umbelopsidales</taxon>
        <taxon>Umbelopsidaceae</taxon>
        <taxon>Umbelopsis</taxon>
    </lineage>
</organism>
<feature type="compositionally biased region" description="Acidic residues" evidence="2">
    <location>
        <begin position="349"/>
        <end position="364"/>
    </location>
</feature>
<dbReference type="EMBL" id="JAEPQZ010000010">
    <property type="protein sequence ID" value="KAG2176450.1"/>
    <property type="molecule type" value="Genomic_DNA"/>
</dbReference>
<dbReference type="AlphaFoldDB" id="A0A8H7UB66"/>
<accession>A0A8H7UB66</accession>